<dbReference type="Pfam" id="PF00254">
    <property type="entry name" value="FKBP_C"/>
    <property type="match status" value="1"/>
</dbReference>
<dbReference type="PANTHER" id="PTHR43811">
    <property type="entry name" value="FKBP-TYPE PEPTIDYL-PROLYL CIS-TRANS ISOMERASE FKPA"/>
    <property type="match status" value="1"/>
</dbReference>
<dbReference type="InterPro" id="IPR046357">
    <property type="entry name" value="PPIase_dom_sf"/>
</dbReference>
<evidence type="ECO:0000259" key="9">
    <source>
        <dbReference type="PROSITE" id="PS50059"/>
    </source>
</evidence>
<comment type="similarity">
    <text evidence="2 7">Belongs to the FKBP-type PPIase family.</text>
</comment>
<protein>
    <recommendedName>
        <fullName evidence="7">Peptidyl-prolyl cis-trans isomerase</fullName>
        <ecNumber evidence="7">5.2.1.8</ecNumber>
    </recommendedName>
</protein>
<evidence type="ECO:0000256" key="3">
    <source>
        <dbReference type="ARBA" id="ARBA00023110"/>
    </source>
</evidence>
<evidence type="ECO:0000256" key="1">
    <source>
        <dbReference type="ARBA" id="ARBA00000971"/>
    </source>
</evidence>
<reference evidence="10 11" key="1">
    <citation type="submission" date="2018-03" db="EMBL/GenBank/DDBJ databases">
        <title>Massilia armeniaca sp. nov., isolated from desert soil.</title>
        <authorList>
            <person name="Huang H."/>
            <person name="Ren M."/>
        </authorList>
    </citation>
    <scope>NUCLEOTIDE SEQUENCE [LARGE SCALE GENOMIC DNA]</scope>
    <source>
        <strain evidence="10 11">ZMN-3</strain>
    </source>
</reference>
<evidence type="ECO:0000313" key="10">
    <source>
        <dbReference type="EMBL" id="AVR94701.1"/>
    </source>
</evidence>
<evidence type="ECO:0000256" key="6">
    <source>
        <dbReference type="PROSITE-ProRule" id="PRU00277"/>
    </source>
</evidence>
<keyword evidence="11" id="KW-1185">Reference proteome</keyword>
<evidence type="ECO:0000256" key="8">
    <source>
        <dbReference type="SAM" id="SignalP"/>
    </source>
</evidence>
<name>A0A2R4C552_9BURK</name>
<dbReference type="Gene3D" id="3.10.50.40">
    <property type="match status" value="1"/>
</dbReference>
<keyword evidence="3 6" id="KW-0697">Rotamase</keyword>
<dbReference type="FunFam" id="3.10.50.40:FF:000006">
    <property type="entry name" value="Peptidyl-prolyl cis-trans isomerase"/>
    <property type="match status" value="1"/>
</dbReference>
<feature type="chain" id="PRO_5015310684" description="Peptidyl-prolyl cis-trans isomerase" evidence="8">
    <location>
        <begin position="22"/>
        <end position="145"/>
    </location>
</feature>
<evidence type="ECO:0000256" key="4">
    <source>
        <dbReference type="ARBA" id="ARBA00023235"/>
    </source>
</evidence>
<feature type="signal peptide" evidence="8">
    <location>
        <begin position="1"/>
        <end position="21"/>
    </location>
</feature>
<gene>
    <name evidence="10" type="ORF">C9I28_02435</name>
</gene>
<dbReference type="AlphaFoldDB" id="A0A2R4C552"/>
<proteinExistence type="inferred from homology"/>
<accession>A0A2R4C552</accession>
<evidence type="ECO:0000256" key="5">
    <source>
        <dbReference type="ARBA" id="ARBA00056164"/>
    </source>
</evidence>
<dbReference type="GO" id="GO:0003755">
    <property type="term" value="F:peptidyl-prolyl cis-trans isomerase activity"/>
    <property type="evidence" value="ECO:0007669"/>
    <property type="project" value="UniProtKB-UniRule"/>
</dbReference>
<comment type="function">
    <text evidence="5">PPIases accelerate the folding of proteins.</text>
</comment>
<sequence length="145" mass="14621">MKSIFQLFASLTCALALTACGGGSDSPTPTAQPAFSKTDTVVGTGIEAAAGDTVTVHYTGWLYSATAAGNKGAQFETSTGRSPLAFTLGSGMVIKGWDQGVPGMKVGGKRTLVIPADMAYGAAGKGSIPGNAALVFDVEMVAIKR</sequence>
<dbReference type="OrthoDB" id="280278at2"/>
<dbReference type="EC" id="5.2.1.8" evidence="7"/>
<keyword evidence="8" id="KW-0732">Signal</keyword>
<dbReference type="SUPFAM" id="SSF54534">
    <property type="entry name" value="FKBP-like"/>
    <property type="match status" value="1"/>
</dbReference>
<dbReference type="InterPro" id="IPR001179">
    <property type="entry name" value="PPIase_FKBP_dom"/>
</dbReference>
<dbReference type="EMBL" id="CP028324">
    <property type="protein sequence ID" value="AVR94701.1"/>
    <property type="molecule type" value="Genomic_DNA"/>
</dbReference>
<feature type="domain" description="PPIase FKBP-type" evidence="9">
    <location>
        <begin position="51"/>
        <end position="144"/>
    </location>
</feature>
<evidence type="ECO:0000256" key="2">
    <source>
        <dbReference type="ARBA" id="ARBA00006577"/>
    </source>
</evidence>
<evidence type="ECO:0000256" key="7">
    <source>
        <dbReference type="RuleBase" id="RU003915"/>
    </source>
</evidence>
<comment type="catalytic activity">
    <reaction evidence="1 6 7">
        <text>[protein]-peptidylproline (omega=180) = [protein]-peptidylproline (omega=0)</text>
        <dbReference type="Rhea" id="RHEA:16237"/>
        <dbReference type="Rhea" id="RHEA-COMP:10747"/>
        <dbReference type="Rhea" id="RHEA-COMP:10748"/>
        <dbReference type="ChEBI" id="CHEBI:83833"/>
        <dbReference type="ChEBI" id="CHEBI:83834"/>
        <dbReference type="EC" id="5.2.1.8"/>
    </reaction>
</comment>
<dbReference type="PROSITE" id="PS50059">
    <property type="entry name" value="FKBP_PPIASE"/>
    <property type="match status" value="1"/>
</dbReference>
<dbReference type="RefSeq" id="WP_107140052.1">
    <property type="nucleotide sequence ID" value="NZ_CP028324.1"/>
</dbReference>
<keyword evidence="4 6" id="KW-0413">Isomerase</keyword>
<evidence type="ECO:0000313" key="11">
    <source>
        <dbReference type="Proteomes" id="UP000240505"/>
    </source>
</evidence>
<organism evidence="10 11">
    <name type="scientific">Pseudoduganella armeniaca</name>
    <dbReference type="NCBI Taxonomy" id="2072590"/>
    <lineage>
        <taxon>Bacteria</taxon>
        <taxon>Pseudomonadati</taxon>
        <taxon>Pseudomonadota</taxon>
        <taxon>Betaproteobacteria</taxon>
        <taxon>Burkholderiales</taxon>
        <taxon>Oxalobacteraceae</taxon>
        <taxon>Telluria group</taxon>
        <taxon>Pseudoduganella</taxon>
    </lineage>
</organism>
<dbReference type="PROSITE" id="PS51257">
    <property type="entry name" value="PROKAR_LIPOPROTEIN"/>
    <property type="match status" value="1"/>
</dbReference>
<dbReference type="Proteomes" id="UP000240505">
    <property type="component" value="Chromosome"/>
</dbReference>
<dbReference type="KEGG" id="masz:C9I28_02435"/>
<dbReference type="PANTHER" id="PTHR43811:SF19">
    <property type="entry name" value="39 KDA FK506-BINDING NUCLEAR PROTEIN"/>
    <property type="match status" value="1"/>
</dbReference>